<dbReference type="EMBL" id="JAIWYP010000012">
    <property type="protein sequence ID" value="KAH3726200.1"/>
    <property type="molecule type" value="Genomic_DNA"/>
</dbReference>
<reference evidence="1" key="1">
    <citation type="journal article" date="2019" name="bioRxiv">
        <title>The Genome of the Zebra Mussel, Dreissena polymorpha: A Resource for Invasive Species Research.</title>
        <authorList>
            <person name="McCartney M.A."/>
            <person name="Auch B."/>
            <person name="Kono T."/>
            <person name="Mallez S."/>
            <person name="Zhang Y."/>
            <person name="Obille A."/>
            <person name="Becker A."/>
            <person name="Abrahante J.E."/>
            <person name="Garbe J."/>
            <person name="Badalamenti J.P."/>
            <person name="Herman A."/>
            <person name="Mangelson H."/>
            <person name="Liachko I."/>
            <person name="Sullivan S."/>
            <person name="Sone E.D."/>
            <person name="Koren S."/>
            <person name="Silverstein K.A.T."/>
            <person name="Beckman K.B."/>
            <person name="Gohl D.M."/>
        </authorList>
    </citation>
    <scope>NUCLEOTIDE SEQUENCE</scope>
    <source>
        <strain evidence="1">Duluth1</strain>
        <tissue evidence="1">Whole animal</tissue>
    </source>
</reference>
<reference evidence="1" key="2">
    <citation type="submission" date="2020-11" db="EMBL/GenBank/DDBJ databases">
        <authorList>
            <person name="McCartney M.A."/>
            <person name="Auch B."/>
            <person name="Kono T."/>
            <person name="Mallez S."/>
            <person name="Becker A."/>
            <person name="Gohl D.M."/>
            <person name="Silverstein K.A.T."/>
            <person name="Koren S."/>
            <person name="Bechman K.B."/>
            <person name="Herman A."/>
            <person name="Abrahante J.E."/>
            <person name="Garbe J."/>
        </authorList>
    </citation>
    <scope>NUCLEOTIDE SEQUENCE</scope>
    <source>
        <strain evidence="1">Duluth1</strain>
        <tissue evidence="1">Whole animal</tissue>
    </source>
</reference>
<keyword evidence="2" id="KW-1185">Reference proteome</keyword>
<accession>A0A9D4CKZ7</accession>
<organism evidence="1 2">
    <name type="scientific">Dreissena polymorpha</name>
    <name type="common">Zebra mussel</name>
    <name type="synonym">Mytilus polymorpha</name>
    <dbReference type="NCBI Taxonomy" id="45954"/>
    <lineage>
        <taxon>Eukaryota</taxon>
        <taxon>Metazoa</taxon>
        <taxon>Spiralia</taxon>
        <taxon>Lophotrochozoa</taxon>
        <taxon>Mollusca</taxon>
        <taxon>Bivalvia</taxon>
        <taxon>Autobranchia</taxon>
        <taxon>Heteroconchia</taxon>
        <taxon>Euheterodonta</taxon>
        <taxon>Imparidentia</taxon>
        <taxon>Neoheterodontei</taxon>
        <taxon>Myida</taxon>
        <taxon>Dreissenoidea</taxon>
        <taxon>Dreissenidae</taxon>
        <taxon>Dreissena</taxon>
    </lineage>
</organism>
<comment type="caution">
    <text evidence="1">The sequence shown here is derived from an EMBL/GenBank/DDBJ whole genome shotgun (WGS) entry which is preliminary data.</text>
</comment>
<dbReference type="AlphaFoldDB" id="A0A9D4CKZ7"/>
<sequence>MELYNNNYEIAGAYGRKVSTQKSNIMMNSTTSADITMNDGKLEVNSFESLGATLSKHTNISEVRIRIAMATAAMARLSR</sequence>
<protein>
    <submittedName>
        <fullName evidence="1">Uncharacterized protein</fullName>
    </submittedName>
</protein>
<evidence type="ECO:0000313" key="1">
    <source>
        <dbReference type="EMBL" id="KAH3726200.1"/>
    </source>
</evidence>
<gene>
    <name evidence="1" type="ORF">DPMN_052057</name>
</gene>
<name>A0A9D4CKZ7_DREPO</name>
<proteinExistence type="predicted"/>
<evidence type="ECO:0000313" key="2">
    <source>
        <dbReference type="Proteomes" id="UP000828390"/>
    </source>
</evidence>
<dbReference type="Proteomes" id="UP000828390">
    <property type="component" value="Unassembled WGS sequence"/>
</dbReference>